<feature type="transmembrane region" description="Helical" evidence="1">
    <location>
        <begin position="94"/>
        <end position="115"/>
    </location>
</feature>
<reference evidence="2" key="1">
    <citation type="journal article" date="2014" name="Int. J. Syst. Evol. Microbiol.">
        <title>Complete genome sequence of Corynebacterium casei LMG S-19264T (=DSM 44701T), isolated from a smear-ripened cheese.</title>
        <authorList>
            <consortium name="US DOE Joint Genome Institute (JGI-PGF)"/>
            <person name="Walter F."/>
            <person name="Albersmeier A."/>
            <person name="Kalinowski J."/>
            <person name="Ruckert C."/>
        </authorList>
    </citation>
    <scope>NUCLEOTIDE SEQUENCE</scope>
    <source>
        <strain evidence="2">CGMCC 1.15493</strain>
    </source>
</reference>
<accession>A0A916XTP7</accession>
<feature type="transmembrane region" description="Helical" evidence="1">
    <location>
        <begin position="159"/>
        <end position="184"/>
    </location>
</feature>
<keyword evidence="1" id="KW-0472">Membrane</keyword>
<feature type="transmembrane region" description="Helical" evidence="1">
    <location>
        <begin position="135"/>
        <end position="153"/>
    </location>
</feature>
<name>A0A916XTP7_9HYPH</name>
<comment type="caution">
    <text evidence="2">The sequence shown here is derived from an EMBL/GenBank/DDBJ whole genome shotgun (WGS) entry which is preliminary data.</text>
</comment>
<keyword evidence="3" id="KW-1185">Reference proteome</keyword>
<evidence type="ECO:0000256" key="1">
    <source>
        <dbReference type="SAM" id="Phobius"/>
    </source>
</evidence>
<dbReference type="RefSeq" id="WP_188849499.1">
    <property type="nucleotide sequence ID" value="NZ_BMJJ01000002.1"/>
</dbReference>
<keyword evidence="1" id="KW-0812">Transmembrane</keyword>
<evidence type="ECO:0000313" key="3">
    <source>
        <dbReference type="Proteomes" id="UP000613160"/>
    </source>
</evidence>
<dbReference type="Proteomes" id="UP000613160">
    <property type="component" value="Unassembled WGS sequence"/>
</dbReference>
<dbReference type="EMBL" id="BMJJ01000002">
    <property type="protein sequence ID" value="GGD09315.1"/>
    <property type="molecule type" value="Genomic_DNA"/>
</dbReference>
<feature type="transmembrane region" description="Helical" evidence="1">
    <location>
        <begin position="53"/>
        <end position="74"/>
    </location>
</feature>
<feature type="transmembrane region" description="Helical" evidence="1">
    <location>
        <begin position="12"/>
        <end position="32"/>
    </location>
</feature>
<proteinExistence type="predicted"/>
<reference evidence="2" key="2">
    <citation type="submission" date="2020-09" db="EMBL/GenBank/DDBJ databases">
        <authorList>
            <person name="Sun Q."/>
            <person name="Zhou Y."/>
        </authorList>
    </citation>
    <scope>NUCLEOTIDE SEQUENCE</scope>
    <source>
        <strain evidence="2">CGMCC 1.15493</strain>
    </source>
</reference>
<evidence type="ECO:0000313" key="2">
    <source>
        <dbReference type="EMBL" id="GGD09315.1"/>
    </source>
</evidence>
<feature type="transmembrane region" description="Helical" evidence="1">
    <location>
        <begin position="196"/>
        <end position="222"/>
    </location>
</feature>
<dbReference type="AlphaFoldDB" id="A0A916XTP7"/>
<keyword evidence="1" id="KW-1133">Transmembrane helix</keyword>
<evidence type="ECO:0008006" key="4">
    <source>
        <dbReference type="Google" id="ProtNLM"/>
    </source>
</evidence>
<sequence>MDFMNLLKSVEALLYEVVSWLVFYPLTLWRCLRHPLRMMEEVQSELAQPPQEQFADGLSPPIFLFLTIVIAHGIDLGFSSKTVALGGIFADPRNLLIFRAVSFSLLPLLLAVQAVRAPGQRLTRTSLRPPFYSQCLIAAPFILSLDLAMTAGHGRSETAFWLGCAIFLGGLVWYLAVLTEWFAIDRATRRHWAFGRALLSVLVGALVLLGVLLLVALSLGLARLD</sequence>
<gene>
    <name evidence="2" type="ORF">GCM10011335_10250</name>
</gene>
<organism evidence="2 3">
    <name type="scientific">Aureimonas glaciei</name>
    <dbReference type="NCBI Taxonomy" id="1776957"/>
    <lineage>
        <taxon>Bacteria</taxon>
        <taxon>Pseudomonadati</taxon>
        <taxon>Pseudomonadota</taxon>
        <taxon>Alphaproteobacteria</taxon>
        <taxon>Hyphomicrobiales</taxon>
        <taxon>Aurantimonadaceae</taxon>
        <taxon>Aureimonas</taxon>
    </lineage>
</organism>
<protein>
    <recommendedName>
        <fullName evidence="4">Permease</fullName>
    </recommendedName>
</protein>